<proteinExistence type="evidence at transcript level"/>
<evidence type="ECO:0000256" key="4">
    <source>
        <dbReference type="ARBA" id="ARBA00058367"/>
    </source>
</evidence>
<dbReference type="InterPro" id="IPR001380">
    <property type="entry name" value="Ribosomal_eL13"/>
</dbReference>
<dbReference type="GO" id="GO:0003735">
    <property type="term" value="F:structural constituent of ribosome"/>
    <property type="evidence" value="ECO:0007669"/>
    <property type="project" value="InterPro"/>
</dbReference>
<comment type="function">
    <text evidence="4">Component of the ribosome, a large ribonucleoprotein complex responsible for the synthesis of proteins in the cell. The small ribosomal subunit (SSU) binds messenger RNAs (mRNAs) and translates the encoded message by selecting cognate aminoacyl-transfer RNA (tRNA) molecules. The large subunit (LSU) contains the ribosomal catalytic site termed the peptidyl transferase center (PTC), which catalyzes the formation of peptide bonds, thereby polymerizing the amino acids delivered by tRNAs into a polypeptide chain. The nascent polypeptides leave the ribosome through a tunnel in the LSU and interact with protein factors that function in enzymatic processing, targeting, and the membrane insertion of nascent chains at the exit of the ribosomal tunnel. As part of the LSU, it is probably required for its formation and the maturation of rRNAs.</text>
</comment>
<dbReference type="InterPro" id="IPR018256">
    <property type="entry name" value="Ribosomal_eL13_CS"/>
</dbReference>
<dbReference type="Gene3D" id="1.20.5.110">
    <property type="match status" value="1"/>
</dbReference>
<evidence type="ECO:0000256" key="2">
    <source>
        <dbReference type="ARBA" id="ARBA00022980"/>
    </source>
</evidence>
<evidence type="ECO:0000256" key="7">
    <source>
        <dbReference type="SAM" id="MobiDB-lite"/>
    </source>
</evidence>
<accession>Q56FE7</accession>
<dbReference type="FunFam" id="1.20.5.110:FF:000003">
    <property type="entry name" value="60S ribosomal protein L13"/>
    <property type="match status" value="1"/>
</dbReference>
<dbReference type="Pfam" id="PF01294">
    <property type="entry name" value="Ribosomal_L13e"/>
    <property type="match status" value="1"/>
</dbReference>
<dbReference type="EMBL" id="AY961553">
    <property type="protein sequence ID" value="AAX62455.1"/>
    <property type="molecule type" value="mRNA"/>
</dbReference>
<evidence type="ECO:0000256" key="1">
    <source>
        <dbReference type="ARBA" id="ARBA00005640"/>
    </source>
</evidence>
<evidence type="ECO:0000313" key="8">
    <source>
        <dbReference type="EMBL" id="AAX62455.1"/>
    </source>
</evidence>
<dbReference type="PROSITE" id="PS01104">
    <property type="entry name" value="RIBOSOMAL_L13E"/>
    <property type="match status" value="1"/>
</dbReference>
<dbReference type="PANTHER" id="PTHR11722:SF0">
    <property type="entry name" value="LARGE RIBOSOMAL SUBUNIT PROTEIN EL13"/>
    <property type="match status" value="1"/>
</dbReference>
<dbReference type="AlphaFoldDB" id="Q56FE7"/>
<protein>
    <recommendedName>
        <fullName evidence="6">60S ribosomal protein L13</fullName>
    </recommendedName>
</protein>
<evidence type="ECO:0000256" key="5">
    <source>
        <dbReference type="ARBA" id="ARBA00065437"/>
    </source>
</evidence>
<keyword evidence="3 6" id="KW-0687">Ribonucleoprotein</keyword>
<gene>
    <name evidence="8" type="primary">RpL13</name>
</gene>
<sequence length="221" mass="25160">MGKGNNMIPNGHFHKDWQNHVRTWFNQPARKYRRKQNRVKKARSVAPRPVNSLRPVVHCPTFRYHTKVRAGRGFTLEELRSAGLNKNFAKTIGIAVDSRRRNKSVESIQTNAQRLKEYRAKLILFPINAKKPKKGDSTEEECKVANQIKGDVMPIRRSAPAKSKARPITEEEKKFSAYVALRQARADARLVGIRAKRVKDAAENPDDVTKAPSGKDKKAKK</sequence>
<dbReference type="GO" id="GO:0006412">
    <property type="term" value="P:translation"/>
    <property type="evidence" value="ECO:0007669"/>
    <property type="project" value="InterPro"/>
</dbReference>
<reference evidence="8" key="1">
    <citation type="submission" date="2005-03" db="EMBL/GenBank/DDBJ databases">
        <title>Ribosomal protein sequences from Lysiphlebus testaceipes.</title>
        <authorList>
            <person name="Weathersbee A.A. III"/>
            <person name="Hunter W.B."/>
            <person name="Panchal T.D."/>
            <person name="Dang P.M."/>
        </authorList>
    </citation>
    <scope>NUCLEOTIDE SEQUENCE</scope>
    <source>
        <strain evidence="8">Florida</strain>
    </source>
</reference>
<comment type="subunit">
    <text evidence="5">Component of the 60S large ribosomal subunit (LSU).</text>
</comment>
<comment type="similarity">
    <text evidence="1 6">Belongs to the eukaryotic ribosomal protein eL13 family.</text>
</comment>
<dbReference type="GO" id="GO:0022625">
    <property type="term" value="C:cytosolic large ribosomal subunit"/>
    <property type="evidence" value="ECO:0007669"/>
    <property type="project" value="TreeGrafter"/>
</dbReference>
<keyword evidence="2 6" id="KW-0689">Ribosomal protein</keyword>
<dbReference type="PANTHER" id="PTHR11722">
    <property type="entry name" value="60S RIBOSOMAL PROTEIN L13"/>
    <property type="match status" value="1"/>
</dbReference>
<dbReference type="GO" id="GO:0003723">
    <property type="term" value="F:RNA binding"/>
    <property type="evidence" value="ECO:0007669"/>
    <property type="project" value="TreeGrafter"/>
</dbReference>
<organism evidence="8">
    <name type="scientific">Lysiphlebus testaceipes</name>
    <name type="common">Greenbugs aphid parastoid</name>
    <dbReference type="NCBI Taxonomy" id="77504"/>
    <lineage>
        <taxon>Eukaryota</taxon>
        <taxon>Metazoa</taxon>
        <taxon>Ecdysozoa</taxon>
        <taxon>Arthropoda</taxon>
        <taxon>Hexapoda</taxon>
        <taxon>Insecta</taxon>
        <taxon>Pterygota</taxon>
        <taxon>Neoptera</taxon>
        <taxon>Endopterygota</taxon>
        <taxon>Hymenoptera</taxon>
        <taxon>Apocrita</taxon>
        <taxon>Ichneumonoidea</taxon>
        <taxon>Braconidae</taxon>
        <taxon>Aphidiinae</taxon>
        <taxon>Lysiphlebus</taxon>
    </lineage>
</organism>
<evidence type="ECO:0000256" key="6">
    <source>
        <dbReference type="RuleBase" id="RU000572"/>
    </source>
</evidence>
<name>Q56FE7_LYSTE</name>
<feature type="compositionally biased region" description="Basic and acidic residues" evidence="7">
    <location>
        <begin position="198"/>
        <end position="221"/>
    </location>
</feature>
<feature type="region of interest" description="Disordered" evidence="7">
    <location>
        <begin position="197"/>
        <end position="221"/>
    </location>
</feature>
<evidence type="ECO:0000256" key="3">
    <source>
        <dbReference type="ARBA" id="ARBA00023274"/>
    </source>
</evidence>
<dbReference type="HAMAP" id="MF_00499">
    <property type="entry name" value="Ribosomal_eL13"/>
    <property type="match status" value="1"/>
</dbReference>